<evidence type="ECO:0000259" key="24">
    <source>
        <dbReference type="PROSITE" id="PS50894"/>
    </source>
</evidence>
<evidence type="ECO:0000256" key="16">
    <source>
        <dbReference type="PROSITE-ProRule" id="PRU00110"/>
    </source>
</evidence>
<dbReference type="InterPro" id="IPR000014">
    <property type="entry name" value="PAS"/>
</dbReference>
<dbReference type="InterPro" id="IPR001610">
    <property type="entry name" value="PAC"/>
</dbReference>
<dbReference type="HOGENOM" id="CLU_008531_0_0_5"/>
<dbReference type="RefSeq" id="WP_015926903.1">
    <property type="nucleotide sequence ID" value="NC_011894.1"/>
</dbReference>
<dbReference type="KEGG" id="mno:Mnod_0144"/>
<dbReference type="PROSITE" id="PS50112">
    <property type="entry name" value="PAS"/>
    <property type="match status" value="2"/>
</dbReference>
<dbReference type="eggNOG" id="COG4251">
    <property type="taxonomic scope" value="Bacteria"/>
</dbReference>
<dbReference type="InterPro" id="IPR035965">
    <property type="entry name" value="PAS-like_dom_sf"/>
</dbReference>
<dbReference type="InterPro" id="IPR036641">
    <property type="entry name" value="HPT_dom_sf"/>
</dbReference>
<evidence type="ECO:0000256" key="18">
    <source>
        <dbReference type="SAM" id="MobiDB-lite"/>
    </source>
</evidence>
<keyword evidence="4" id="KW-1003">Cell membrane</keyword>
<evidence type="ECO:0000256" key="9">
    <source>
        <dbReference type="ARBA" id="ARBA00022777"/>
    </source>
</evidence>
<evidence type="ECO:0000256" key="4">
    <source>
        <dbReference type="ARBA" id="ARBA00022475"/>
    </source>
</evidence>
<dbReference type="InterPro" id="IPR004358">
    <property type="entry name" value="Sig_transdc_His_kin-like_C"/>
</dbReference>
<dbReference type="CDD" id="cd00082">
    <property type="entry name" value="HisKA"/>
    <property type="match status" value="1"/>
</dbReference>
<dbReference type="PROSITE" id="PS50110">
    <property type="entry name" value="RESPONSE_REGULATORY"/>
    <property type="match status" value="1"/>
</dbReference>
<dbReference type="Pfam" id="PF01627">
    <property type="entry name" value="Hpt"/>
    <property type="match status" value="1"/>
</dbReference>
<feature type="domain" description="Histidine kinase" evidence="20">
    <location>
        <begin position="528"/>
        <end position="750"/>
    </location>
</feature>
<dbReference type="CDD" id="cd16922">
    <property type="entry name" value="HATPase_EvgS-ArcB-TorS-like"/>
    <property type="match status" value="1"/>
</dbReference>
<dbReference type="Gene3D" id="1.10.287.130">
    <property type="match status" value="1"/>
</dbReference>
<comment type="catalytic activity">
    <reaction evidence="1">
        <text>ATP + protein L-histidine = ADP + protein N-phospho-L-histidine.</text>
        <dbReference type="EC" id="2.7.13.3"/>
    </reaction>
</comment>
<dbReference type="Proteomes" id="UP000008207">
    <property type="component" value="Chromosome"/>
</dbReference>
<evidence type="ECO:0000256" key="5">
    <source>
        <dbReference type="ARBA" id="ARBA00022553"/>
    </source>
</evidence>
<dbReference type="PROSITE" id="PS50109">
    <property type="entry name" value="HIS_KIN"/>
    <property type="match status" value="1"/>
</dbReference>
<evidence type="ECO:0000256" key="15">
    <source>
        <dbReference type="ARBA" id="ARBA00068150"/>
    </source>
</evidence>
<keyword evidence="6 25" id="KW-0808">Transferase</keyword>
<keyword evidence="5 17" id="KW-0597">Phosphoprotein</keyword>
<keyword evidence="12" id="KW-0902">Two-component regulatory system</keyword>
<name>B8IUE5_METNO</name>
<dbReference type="STRING" id="460265.Mnod_0144"/>
<dbReference type="SUPFAM" id="SSF47226">
    <property type="entry name" value="Histidine-containing phosphotransfer domain, HPT domain"/>
    <property type="match status" value="1"/>
</dbReference>
<dbReference type="SMART" id="SM00388">
    <property type="entry name" value="HisKA"/>
    <property type="match status" value="1"/>
</dbReference>
<dbReference type="InterPro" id="IPR001789">
    <property type="entry name" value="Sig_transdc_resp-reg_receiver"/>
</dbReference>
<evidence type="ECO:0000256" key="8">
    <source>
        <dbReference type="ARBA" id="ARBA00022741"/>
    </source>
</evidence>
<feature type="transmembrane region" description="Helical" evidence="19">
    <location>
        <begin position="63"/>
        <end position="93"/>
    </location>
</feature>
<dbReference type="Pfam" id="PF00512">
    <property type="entry name" value="HisKA"/>
    <property type="match status" value="1"/>
</dbReference>
<keyword evidence="13 19" id="KW-0472">Membrane</keyword>
<dbReference type="SUPFAM" id="SSF52172">
    <property type="entry name" value="CheY-like"/>
    <property type="match status" value="1"/>
</dbReference>
<dbReference type="SMART" id="SM00091">
    <property type="entry name" value="PAS"/>
    <property type="match status" value="3"/>
</dbReference>
<dbReference type="AlphaFoldDB" id="B8IUE5"/>
<dbReference type="PANTHER" id="PTHR45339:SF1">
    <property type="entry name" value="HYBRID SIGNAL TRANSDUCTION HISTIDINE KINASE J"/>
    <property type="match status" value="1"/>
</dbReference>
<dbReference type="InterPro" id="IPR000700">
    <property type="entry name" value="PAS-assoc_C"/>
</dbReference>
<dbReference type="Pfam" id="PF12860">
    <property type="entry name" value="PAS_7"/>
    <property type="match status" value="1"/>
</dbReference>
<dbReference type="GO" id="GO:0005524">
    <property type="term" value="F:ATP binding"/>
    <property type="evidence" value="ECO:0007669"/>
    <property type="project" value="UniProtKB-KW"/>
</dbReference>
<evidence type="ECO:0000256" key="7">
    <source>
        <dbReference type="ARBA" id="ARBA00022692"/>
    </source>
</evidence>
<feature type="domain" description="PAS" evidence="22">
    <location>
        <begin position="249"/>
        <end position="311"/>
    </location>
</feature>
<evidence type="ECO:0000256" key="11">
    <source>
        <dbReference type="ARBA" id="ARBA00022989"/>
    </source>
</evidence>
<comment type="subcellular location">
    <subcellularLocation>
        <location evidence="2">Cell membrane</location>
        <topology evidence="2">Multi-pass membrane protein</topology>
    </subcellularLocation>
</comment>
<feature type="modified residue" description="Phosphohistidine" evidence="16">
    <location>
        <position position="954"/>
    </location>
</feature>
<keyword evidence="10" id="KW-0067">ATP-binding</keyword>
<evidence type="ECO:0000259" key="23">
    <source>
        <dbReference type="PROSITE" id="PS50113"/>
    </source>
</evidence>
<feature type="domain" description="PAC" evidence="23">
    <location>
        <begin position="323"/>
        <end position="374"/>
    </location>
</feature>
<keyword evidence="9 25" id="KW-0418">Kinase</keyword>
<dbReference type="GO" id="GO:0005886">
    <property type="term" value="C:plasma membrane"/>
    <property type="evidence" value="ECO:0007669"/>
    <property type="project" value="UniProtKB-SubCell"/>
</dbReference>
<dbReference type="SUPFAM" id="SSF55874">
    <property type="entry name" value="ATPase domain of HSP90 chaperone/DNA topoisomerase II/histidine kinase"/>
    <property type="match status" value="1"/>
</dbReference>
<dbReference type="SUPFAM" id="SSF47384">
    <property type="entry name" value="Homodimeric domain of signal transducing histidine kinase"/>
    <property type="match status" value="1"/>
</dbReference>
<dbReference type="PROSITE" id="PS50113">
    <property type="entry name" value="PAC"/>
    <property type="match status" value="2"/>
</dbReference>
<feature type="domain" description="PAC" evidence="23">
    <location>
        <begin position="450"/>
        <end position="503"/>
    </location>
</feature>
<comment type="subunit">
    <text evidence="14">At low DSF concentrations, interacts with RpfF.</text>
</comment>
<dbReference type="CDD" id="cd17546">
    <property type="entry name" value="REC_hyHK_CKI1_RcsC-like"/>
    <property type="match status" value="1"/>
</dbReference>
<dbReference type="eggNOG" id="COG0784">
    <property type="taxonomic scope" value="Bacteria"/>
</dbReference>
<dbReference type="InterPro" id="IPR003594">
    <property type="entry name" value="HATPase_dom"/>
</dbReference>
<evidence type="ECO:0000256" key="19">
    <source>
        <dbReference type="SAM" id="Phobius"/>
    </source>
</evidence>
<evidence type="ECO:0000256" key="2">
    <source>
        <dbReference type="ARBA" id="ARBA00004651"/>
    </source>
</evidence>
<feature type="region of interest" description="Disordered" evidence="18">
    <location>
        <begin position="1"/>
        <end position="29"/>
    </location>
</feature>
<evidence type="ECO:0000256" key="12">
    <source>
        <dbReference type="ARBA" id="ARBA00023012"/>
    </source>
</evidence>
<evidence type="ECO:0000256" key="13">
    <source>
        <dbReference type="ARBA" id="ARBA00023136"/>
    </source>
</evidence>
<evidence type="ECO:0000259" key="22">
    <source>
        <dbReference type="PROSITE" id="PS50112"/>
    </source>
</evidence>
<evidence type="ECO:0000256" key="1">
    <source>
        <dbReference type="ARBA" id="ARBA00000085"/>
    </source>
</evidence>
<dbReference type="Pfam" id="PF02518">
    <property type="entry name" value="HATPase_c"/>
    <property type="match status" value="1"/>
</dbReference>
<evidence type="ECO:0000313" key="25">
    <source>
        <dbReference type="EMBL" id="ACL55190.1"/>
    </source>
</evidence>
<feature type="region of interest" description="Disordered" evidence="18">
    <location>
        <begin position="102"/>
        <end position="121"/>
    </location>
</feature>
<dbReference type="Gene3D" id="3.30.565.10">
    <property type="entry name" value="Histidine kinase-like ATPase, C-terminal domain"/>
    <property type="match status" value="1"/>
</dbReference>
<proteinExistence type="predicted"/>
<dbReference type="InterPro" id="IPR008207">
    <property type="entry name" value="Sig_transdc_His_kin_Hpt_dom"/>
</dbReference>
<dbReference type="SMART" id="SM00448">
    <property type="entry name" value="REC"/>
    <property type="match status" value="1"/>
</dbReference>
<dbReference type="Gene3D" id="3.40.50.2300">
    <property type="match status" value="1"/>
</dbReference>
<feature type="domain" description="Response regulatory" evidence="21">
    <location>
        <begin position="770"/>
        <end position="887"/>
    </location>
</feature>
<evidence type="ECO:0000259" key="20">
    <source>
        <dbReference type="PROSITE" id="PS50109"/>
    </source>
</evidence>
<dbReference type="InterPro" id="IPR036097">
    <property type="entry name" value="HisK_dim/P_sf"/>
</dbReference>
<dbReference type="Pfam" id="PF08447">
    <property type="entry name" value="PAS_3"/>
    <property type="match status" value="2"/>
</dbReference>
<protein>
    <recommendedName>
        <fullName evidence="15">Sensory/regulatory protein RpfC</fullName>
        <ecNumber evidence="3">2.7.13.3</ecNumber>
    </recommendedName>
</protein>
<dbReference type="CDD" id="cd00088">
    <property type="entry name" value="HPT"/>
    <property type="match status" value="1"/>
</dbReference>
<dbReference type="CDD" id="cd00130">
    <property type="entry name" value="PAS"/>
    <property type="match status" value="2"/>
</dbReference>
<dbReference type="SMART" id="SM00086">
    <property type="entry name" value="PAC"/>
    <property type="match status" value="2"/>
</dbReference>
<organism evidence="25 26">
    <name type="scientific">Methylobacterium nodulans (strain LMG 21967 / CNCM I-2342 / ORS 2060)</name>
    <dbReference type="NCBI Taxonomy" id="460265"/>
    <lineage>
        <taxon>Bacteria</taxon>
        <taxon>Pseudomonadati</taxon>
        <taxon>Pseudomonadota</taxon>
        <taxon>Alphaproteobacteria</taxon>
        <taxon>Hyphomicrobiales</taxon>
        <taxon>Methylobacteriaceae</taxon>
        <taxon>Methylobacterium</taxon>
    </lineage>
</organism>
<evidence type="ECO:0000256" key="17">
    <source>
        <dbReference type="PROSITE-ProRule" id="PRU00169"/>
    </source>
</evidence>
<dbReference type="EMBL" id="CP001349">
    <property type="protein sequence ID" value="ACL55190.1"/>
    <property type="molecule type" value="Genomic_DNA"/>
</dbReference>
<evidence type="ECO:0000259" key="21">
    <source>
        <dbReference type="PROSITE" id="PS50110"/>
    </source>
</evidence>
<feature type="domain" description="HPt" evidence="24">
    <location>
        <begin position="914"/>
        <end position="1009"/>
    </location>
</feature>
<dbReference type="GO" id="GO:0000155">
    <property type="term" value="F:phosphorelay sensor kinase activity"/>
    <property type="evidence" value="ECO:0007669"/>
    <property type="project" value="InterPro"/>
</dbReference>
<keyword evidence="8" id="KW-0547">Nucleotide-binding</keyword>
<dbReference type="InterPro" id="IPR003661">
    <property type="entry name" value="HisK_dim/P_dom"/>
</dbReference>
<evidence type="ECO:0000256" key="3">
    <source>
        <dbReference type="ARBA" id="ARBA00012438"/>
    </source>
</evidence>
<dbReference type="EC" id="2.7.13.3" evidence="3"/>
<dbReference type="NCBIfam" id="TIGR00229">
    <property type="entry name" value="sensory_box"/>
    <property type="match status" value="2"/>
</dbReference>
<dbReference type="Gene3D" id="3.30.450.20">
    <property type="entry name" value="PAS domain"/>
    <property type="match status" value="3"/>
</dbReference>
<dbReference type="FunFam" id="1.10.287.130:FF:000002">
    <property type="entry name" value="Two-component osmosensing histidine kinase"/>
    <property type="match status" value="1"/>
</dbReference>
<keyword evidence="11 19" id="KW-1133">Transmembrane helix</keyword>
<reference evidence="25 26" key="1">
    <citation type="submission" date="2009-01" db="EMBL/GenBank/DDBJ databases">
        <title>Complete sequence of chromosome of Methylobacterium nodulans ORS 2060.</title>
        <authorList>
            <consortium name="US DOE Joint Genome Institute"/>
            <person name="Lucas S."/>
            <person name="Copeland A."/>
            <person name="Lapidus A."/>
            <person name="Glavina del Rio T."/>
            <person name="Dalin E."/>
            <person name="Tice H."/>
            <person name="Bruce D."/>
            <person name="Goodwin L."/>
            <person name="Pitluck S."/>
            <person name="Sims D."/>
            <person name="Brettin T."/>
            <person name="Detter J.C."/>
            <person name="Han C."/>
            <person name="Larimer F."/>
            <person name="Land M."/>
            <person name="Hauser L."/>
            <person name="Kyrpides N."/>
            <person name="Ivanova N."/>
            <person name="Marx C.J."/>
            <person name="Richardson P."/>
        </authorList>
    </citation>
    <scope>NUCLEOTIDE SEQUENCE [LARGE SCALE GENOMIC DNA]</scope>
    <source>
        <strain evidence="26">LMG 21967 / CNCM I-2342 / ORS 2060</strain>
    </source>
</reference>
<feature type="domain" description="PAS" evidence="22">
    <location>
        <begin position="375"/>
        <end position="445"/>
    </location>
</feature>
<dbReference type="eggNOG" id="COG2202">
    <property type="taxonomic scope" value="Bacteria"/>
</dbReference>
<sequence>MARAGMKASTETPLDRIDRLRPSTRTPGTRRSACATLLIGVSGLTGWAGAAVAGESSALPAGWFGPALGIGLAAAVAAAAAAGAAAAAAIVLWRGRAQRASGAGARVGTGPPAAAAAASGPESRVDAARTAALLGKTLDCMDQGVILVGPDRTVQVANRRAREWLGLSEAFIASRPSYREVRALARRSPHWGSLVADTPLQLSEDDPAATHTVAERRNAEGTVLEIRTVRTEDGGLIQTLTDITERRSAEDRYRLLAENATDLISLQSIRGGTKTYVSPSARAVVGWEPEEFAQLTLAQQLHPDDLARVKREAASLTPDAPRRTSEYRLRHKSGHYVWVESTLLLTKPGTPDEALIIASRDVTARRAADDALRESEARHRLLAERTGDVIARADLDGTLRYLSPSVEPVTGYAADALLGRSAMAHVHPQDRRTVLHRYAALVAAGPGARAKFEYRVRHRHGHDVWLEVNPTVLYDEATGVPLGFVDVARDVTARKAVDAELAAAREQAEAARVHAELASQAKTDFLASMSHEIRTPLSSVIGYTELLLDDPDLTEGQRLQASRIRSAGSALLTVVDDILDFSKIEAGQVDLDLMPFALHGLIENAVAIVRQLAERKGLEIRVDIDPALPQTLVGDQNRLRQILLNFLNNALKFTRRGRVVLAVATAGSTDRGWPIRVSVTDTGIGIAPEQQARLFKRFTQVDGSIRREFGGTGLGLAISKKLIELMGGAIGVVSAPGEGSTFWFEVVLPEASAAPAPAEAPLARPVRPARILLVEDLIVNQDLARAVLERAGHMVDVANDGLEAIAAVQAKDYDLVLMDVQMPGMDGVTATRHIRALPQRVSLIPIIAMTANVLPAQVSEFRAAGMNDHLGKPFRRDELQAVIDRWIGEGTVAPHPGAGAAAAVDRRVYDDVVDLLGPDRLAHFLDELAREIRDRLSDARLAADDPQRLARDAHSLVASAGTLGFSELSGLCKQLEEACQSGASGDLLAAVRASRDRALDEIERLHTVA</sequence>
<dbReference type="InterPro" id="IPR036890">
    <property type="entry name" value="HATPase_C_sf"/>
</dbReference>
<dbReference type="PROSITE" id="PS50894">
    <property type="entry name" value="HPT"/>
    <property type="match status" value="1"/>
</dbReference>
<dbReference type="Gene3D" id="1.20.120.160">
    <property type="entry name" value="HPT domain"/>
    <property type="match status" value="1"/>
</dbReference>
<evidence type="ECO:0000313" key="26">
    <source>
        <dbReference type="Proteomes" id="UP000008207"/>
    </source>
</evidence>
<dbReference type="eggNOG" id="COG2198">
    <property type="taxonomic scope" value="Bacteria"/>
</dbReference>
<dbReference type="SUPFAM" id="SSF55785">
    <property type="entry name" value="PYP-like sensor domain (PAS domain)"/>
    <property type="match status" value="3"/>
</dbReference>
<feature type="modified residue" description="4-aspartylphosphate" evidence="17">
    <location>
        <position position="819"/>
    </location>
</feature>
<dbReference type="PANTHER" id="PTHR45339">
    <property type="entry name" value="HYBRID SIGNAL TRANSDUCTION HISTIDINE KINASE J"/>
    <property type="match status" value="1"/>
</dbReference>
<keyword evidence="26" id="KW-1185">Reference proteome</keyword>
<keyword evidence="7 19" id="KW-0812">Transmembrane</keyword>
<evidence type="ECO:0000256" key="6">
    <source>
        <dbReference type="ARBA" id="ARBA00022679"/>
    </source>
</evidence>
<gene>
    <name evidence="25" type="ordered locus">Mnod_0144</name>
</gene>
<evidence type="ECO:0000256" key="10">
    <source>
        <dbReference type="ARBA" id="ARBA00022840"/>
    </source>
</evidence>
<dbReference type="InterPro" id="IPR011006">
    <property type="entry name" value="CheY-like_superfamily"/>
</dbReference>
<dbReference type="FunFam" id="3.30.565.10:FF:000010">
    <property type="entry name" value="Sensor histidine kinase RcsC"/>
    <property type="match status" value="1"/>
</dbReference>
<dbReference type="Pfam" id="PF00072">
    <property type="entry name" value="Response_reg"/>
    <property type="match status" value="1"/>
</dbReference>
<dbReference type="PRINTS" id="PR00344">
    <property type="entry name" value="BCTRLSENSOR"/>
</dbReference>
<dbReference type="InterPro" id="IPR005467">
    <property type="entry name" value="His_kinase_dom"/>
</dbReference>
<dbReference type="SMART" id="SM00387">
    <property type="entry name" value="HATPase_c"/>
    <property type="match status" value="1"/>
</dbReference>
<dbReference type="InterPro" id="IPR013655">
    <property type="entry name" value="PAS_fold_3"/>
</dbReference>
<evidence type="ECO:0000256" key="14">
    <source>
        <dbReference type="ARBA" id="ARBA00064003"/>
    </source>
</evidence>
<accession>B8IUE5</accession>